<sequence length="272" mass="30676">MKPKPFLKSKPPIIFAHRGAHARFPENTIPAFEEALRVGTNYIETDTQLTRDGVPILHHDDNVVNLTGEDRFIRDLTLKELKKLDAGYTFSPDGGKSFPHRGKGIHIPSLEEVLRKFDLARFNIDIKDGTAESAKVVLYIVKRHKAGDRVLLASFAHPALAYIRKEAPEIATSACRKEVVRFLIDSLIRGKRVKAVPYDALQVPEKQHGIKVVNRRLLKGAKALGLQVHVWTINDEETMKRLLKLGVDGIITDRPDIALQVARSFKNTRQIF</sequence>
<dbReference type="Gene3D" id="3.20.20.190">
    <property type="entry name" value="Phosphatidylinositol (PI) phosphodiesterase"/>
    <property type="match status" value="1"/>
</dbReference>
<dbReference type="PANTHER" id="PTHR46211:SF14">
    <property type="entry name" value="GLYCEROPHOSPHODIESTER PHOSPHODIESTERASE"/>
    <property type="match status" value="1"/>
</dbReference>
<evidence type="ECO:0000313" key="3">
    <source>
        <dbReference type="Proteomes" id="UP000809273"/>
    </source>
</evidence>
<reference evidence="2" key="1">
    <citation type="journal article" date="2021" name="Environ. Microbiol.">
        <title>Genomic characterization of three novel Desulfobacterota classes expand the metabolic and phylogenetic diversity of the phylum.</title>
        <authorList>
            <person name="Murphy C.L."/>
            <person name="Biggerstaff J."/>
            <person name="Eichhorn A."/>
            <person name="Ewing E."/>
            <person name="Shahan R."/>
            <person name="Soriano D."/>
            <person name="Stewart S."/>
            <person name="VanMol K."/>
            <person name="Walker R."/>
            <person name="Walters P."/>
            <person name="Elshahed M.S."/>
            <person name="Youssef N.H."/>
        </authorList>
    </citation>
    <scope>NUCLEOTIDE SEQUENCE</scope>
    <source>
        <strain evidence="2">Zod_Metabat.24</strain>
    </source>
</reference>
<evidence type="ECO:0000313" key="2">
    <source>
        <dbReference type="EMBL" id="MBN1572108.1"/>
    </source>
</evidence>
<organism evidence="2 3">
    <name type="scientific">Candidatus Zymogenus saltonus</name>
    <dbReference type="NCBI Taxonomy" id="2844893"/>
    <lineage>
        <taxon>Bacteria</taxon>
        <taxon>Deltaproteobacteria</taxon>
        <taxon>Candidatus Zymogenia</taxon>
        <taxon>Candidatus Zymogeniales</taxon>
        <taxon>Candidatus Zymogenaceae</taxon>
        <taxon>Candidatus Zymogenus</taxon>
    </lineage>
</organism>
<dbReference type="SUPFAM" id="SSF51695">
    <property type="entry name" value="PLC-like phosphodiesterases"/>
    <property type="match status" value="1"/>
</dbReference>
<reference evidence="2" key="2">
    <citation type="submission" date="2021-01" db="EMBL/GenBank/DDBJ databases">
        <authorList>
            <person name="Hahn C.R."/>
            <person name="Youssef N.H."/>
            <person name="Elshahed M."/>
        </authorList>
    </citation>
    <scope>NUCLEOTIDE SEQUENCE</scope>
    <source>
        <strain evidence="2">Zod_Metabat.24</strain>
    </source>
</reference>
<evidence type="ECO:0000259" key="1">
    <source>
        <dbReference type="PROSITE" id="PS51704"/>
    </source>
</evidence>
<dbReference type="AlphaFoldDB" id="A0A9D8KCN6"/>
<dbReference type="CDD" id="cd08561">
    <property type="entry name" value="GDPD_cytoplasmic_ScUgpQ2_like"/>
    <property type="match status" value="1"/>
</dbReference>
<gene>
    <name evidence="2" type="ORF">JW984_02810</name>
</gene>
<dbReference type="InterPro" id="IPR017946">
    <property type="entry name" value="PLC-like_Pdiesterase_TIM-brl"/>
</dbReference>
<comment type="caution">
    <text evidence="2">The sequence shown here is derived from an EMBL/GenBank/DDBJ whole genome shotgun (WGS) entry which is preliminary data.</text>
</comment>
<accession>A0A9D8KCN6</accession>
<dbReference type="EMBL" id="JAFGIX010000012">
    <property type="protein sequence ID" value="MBN1572108.1"/>
    <property type="molecule type" value="Genomic_DNA"/>
</dbReference>
<dbReference type="PROSITE" id="PS51704">
    <property type="entry name" value="GP_PDE"/>
    <property type="match status" value="1"/>
</dbReference>
<proteinExistence type="predicted"/>
<dbReference type="GO" id="GO:0008081">
    <property type="term" value="F:phosphoric diester hydrolase activity"/>
    <property type="evidence" value="ECO:0007669"/>
    <property type="project" value="InterPro"/>
</dbReference>
<feature type="domain" description="GP-PDE" evidence="1">
    <location>
        <begin position="12"/>
        <end position="262"/>
    </location>
</feature>
<dbReference type="PANTHER" id="PTHR46211">
    <property type="entry name" value="GLYCEROPHOSPHORYL DIESTER PHOSPHODIESTERASE"/>
    <property type="match status" value="1"/>
</dbReference>
<dbReference type="InterPro" id="IPR030395">
    <property type="entry name" value="GP_PDE_dom"/>
</dbReference>
<protein>
    <submittedName>
        <fullName evidence="2">Glycerophosphodiester phosphodiesterase</fullName>
    </submittedName>
</protein>
<dbReference type="Proteomes" id="UP000809273">
    <property type="component" value="Unassembled WGS sequence"/>
</dbReference>
<dbReference type="Pfam" id="PF03009">
    <property type="entry name" value="GDPD"/>
    <property type="match status" value="1"/>
</dbReference>
<name>A0A9D8KCN6_9DELT</name>
<dbReference type="GO" id="GO:0006629">
    <property type="term" value="P:lipid metabolic process"/>
    <property type="evidence" value="ECO:0007669"/>
    <property type="project" value="InterPro"/>
</dbReference>